<dbReference type="PANTHER" id="PTHR45588:SF1">
    <property type="entry name" value="WW DOMAIN-CONTAINING PROTEIN"/>
    <property type="match status" value="1"/>
</dbReference>
<accession>A0A193LHQ7</accession>
<evidence type="ECO:0000313" key="1">
    <source>
        <dbReference type="EMBL" id="ANO52055.1"/>
    </source>
</evidence>
<dbReference type="SUPFAM" id="SSF48452">
    <property type="entry name" value="TPR-like"/>
    <property type="match status" value="1"/>
</dbReference>
<organism evidence="1 2">
    <name type="scientific">Woeseia oceani</name>
    <dbReference type="NCBI Taxonomy" id="1548547"/>
    <lineage>
        <taxon>Bacteria</taxon>
        <taxon>Pseudomonadati</taxon>
        <taxon>Pseudomonadota</taxon>
        <taxon>Gammaproteobacteria</taxon>
        <taxon>Woeseiales</taxon>
        <taxon>Woeseiaceae</taxon>
        <taxon>Woeseia</taxon>
    </lineage>
</organism>
<dbReference type="KEGG" id="woc:BA177_13370"/>
<dbReference type="EMBL" id="CP016268">
    <property type="protein sequence ID" value="ANO52055.1"/>
    <property type="molecule type" value="Genomic_DNA"/>
</dbReference>
<keyword evidence="2" id="KW-1185">Reference proteome</keyword>
<evidence type="ECO:0000313" key="2">
    <source>
        <dbReference type="Proteomes" id="UP000092695"/>
    </source>
</evidence>
<dbReference type="Gene3D" id="1.25.40.10">
    <property type="entry name" value="Tetratricopeptide repeat domain"/>
    <property type="match status" value="1"/>
</dbReference>
<name>A0A193LHQ7_9GAMM</name>
<dbReference type="AlphaFoldDB" id="A0A193LHQ7"/>
<dbReference type="Proteomes" id="UP000092695">
    <property type="component" value="Chromosome"/>
</dbReference>
<dbReference type="InterPro" id="IPR011990">
    <property type="entry name" value="TPR-like_helical_dom_sf"/>
</dbReference>
<protein>
    <recommendedName>
        <fullName evidence="3">Tetratricopeptide repeat protein</fullName>
    </recommendedName>
</protein>
<sequence>MNHTGHAGMNMGGSDEPSAFLDPIELYPEMLGEYSRPISSNNATAQAYFDQGMQLRYAYAVDAAARSFRAAWAADPNCAICYWGEAWSLGSYLNGAKSAAKAPYALAAAQKAAELRAHANPVERALIDAIQVWHINNYDPATRRNEDQKFADAMADVHKQYPNDLDVTAVYGAALFLLEPRRGTRAMDDPSVMHLHKILEGALAQDLTHPGACHLYIHATESTVRPDLALPCAEHLGNAIPGASHINHMPSHTWNEIGRWGDSVRANTQAWHSDLKAAAGKGVAIYESHNLHMLLFAASFDGQGAVATQAGKDYAKITGNTMYEVLTLIRFGRFDEVPGISERPQEPVAAALWDFAQGYAALRNGDSRQAKSLHSKVRRYVETTNDTFRFHPASQVVGTVAHILEGEILRAEGNLDGAINAFQASASVEDAMEYDEPEPLPFAARHWLGAALLEAGRNAEAEAAYRAELADHPHNGWSLFGLKQALAAQGKSDPEVDADFEQSWARSDVWIQSSRF</sequence>
<evidence type="ECO:0008006" key="3">
    <source>
        <dbReference type="Google" id="ProtNLM"/>
    </source>
</evidence>
<proteinExistence type="predicted"/>
<reference evidence="1 2" key="1">
    <citation type="submission" date="2016-06" db="EMBL/GenBank/DDBJ databases">
        <title>Complete genome sequence of a deep-branching marine Gamma Proteobacterium Woeseia oceani type strain XK5.</title>
        <authorList>
            <person name="Mu D."/>
            <person name="Du Z."/>
        </authorList>
    </citation>
    <scope>NUCLEOTIDE SEQUENCE [LARGE SCALE GENOMIC DNA]</scope>
    <source>
        <strain evidence="1 2">XK5</strain>
    </source>
</reference>
<dbReference type="PANTHER" id="PTHR45588">
    <property type="entry name" value="TPR DOMAIN-CONTAINING PROTEIN"/>
    <property type="match status" value="1"/>
</dbReference>
<gene>
    <name evidence="1" type="ORF">BA177_13370</name>
</gene>
<dbReference type="STRING" id="1548547.BA177_13370"/>